<name>A0A238YUW6_9PSEU</name>
<evidence type="ECO:0000313" key="2">
    <source>
        <dbReference type="Proteomes" id="UP000198348"/>
    </source>
</evidence>
<protein>
    <submittedName>
        <fullName evidence="1">Uncharacterized protein</fullName>
    </submittedName>
</protein>
<gene>
    <name evidence="1" type="ORF">SAMN06265360_11743</name>
</gene>
<organism evidence="1 2">
    <name type="scientific">Haloechinothrix alba</name>
    <dbReference type="NCBI Taxonomy" id="664784"/>
    <lineage>
        <taxon>Bacteria</taxon>
        <taxon>Bacillati</taxon>
        <taxon>Actinomycetota</taxon>
        <taxon>Actinomycetes</taxon>
        <taxon>Pseudonocardiales</taxon>
        <taxon>Pseudonocardiaceae</taxon>
        <taxon>Haloechinothrix</taxon>
    </lineage>
</organism>
<dbReference type="AlphaFoldDB" id="A0A238YUW6"/>
<proteinExistence type="predicted"/>
<dbReference type="EMBL" id="FZNW01000017">
    <property type="protein sequence ID" value="SNR74588.1"/>
    <property type="molecule type" value="Genomic_DNA"/>
</dbReference>
<evidence type="ECO:0000313" key="1">
    <source>
        <dbReference type="EMBL" id="SNR74588.1"/>
    </source>
</evidence>
<sequence>MACLVGGMAAGGGLAQHEDHPTQLLDVGEHAEGGGGGDVMTAVGHDELLVISAAQTREIRIVDRDRNQIPIRMTARDMFQVEQDRLRLFGHRDVSLPGVTMNDSPGPVESQLLKLFAEIVDTPGEPGSLLFRHV</sequence>
<keyword evidence="2" id="KW-1185">Reference proteome</keyword>
<reference evidence="1 2" key="1">
    <citation type="submission" date="2017-06" db="EMBL/GenBank/DDBJ databases">
        <authorList>
            <person name="Kim H.J."/>
            <person name="Triplett B.A."/>
        </authorList>
    </citation>
    <scope>NUCLEOTIDE SEQUENCE [LARGE SCALE GENOMIC DNA]</scope>
    <source>
        <strain evidence="1 2">DSM 45207</strain>
    </source>
</reference>
<accession>A0A238YUW6</accession>
<dbReference type="Proteomes" id="UP000198348">
    <property type="component" value="Unassembled WGS sequence"/>
</dbReference>